<evidence type="ECO:0000256" key="1">
    <source>
        <dbReference type="SAM" id="MobiDB-lite"/>
    </source>
</evidence>
<dbReference type="Proteomes" id="UP001499988">
    <property type="component" value="Unassembled WGS sequence"/>
</dbReference>
<proteinExistence type="predicted"/>
<evidence type="ECO:0000313" key="2">
    <source>
        <dbReference type="EMBL" id="GAA4899490.1"/>
    </source>
</evidence>
<organism evidence="2 3">
    <name type="scientific">Ferrimonas pelagia</name>
    <dbReference type="NCBI Taxonomy" id="1177826"/>
    <lineage>
        <taxon>Bacteria</taxon>
        <taxon>Pseudomonadati</taxon>
        <taxon>Pseudomonadota</taxon>
        <taxon>Gammaproteobacteria</taxon>
        <taxon>Alteromonadales</taxon>
        <taxon>Ferrimonadaceae</taxon>
        <taxon>Ferrimonas</taxon>
    </lineage>
</organism>
<gene>
    <name evidence="2" type="ORF">GCM10023333_36430</name>
</gene>
<name>A0ABP9FDV2_9GAMM</name>
<keyword evidence="3" id="KW-1185">Reference proteome</keyword>
<sequence length="241" mass="26569">MHKRVQLRSLFLALLGHIVLLWAISQWRTEIPLARPDVPALESYLYLPPAAGVEQAKALPLTSDAVERLAPAPANNEADEAPVVPDERGERMARPRPQEPQRMNAERPAAAESARPAQSTATSQPAQTQRARGPIPSPQQLARGYLSAQPFVRPKRGPIDRAPLTSAERAALIDPHGSNRAIEWQQRLANGNRLSQVKGNCSEVGDDPLDKAQNGYQVWVPSSGCALRQRQAALRDYWPKR</sequence>
<feature type="compositionally biased region" description="Low complexity" evidence="1">
    <location>
        <begin position="106"/>
        <end position="132"/>
    </location>
</feature>
<feature type="region of interest" description="Disordered" evidence="1">
    <location>
        <begin position="70"/>
        <end position="140"/>
    </location>
</feature>
<comment type="caution">
    <text evidence="2">The sequence shown here is derived from an EMBL/GenBank/DDBJ whole genome shotgun (WGS) entry which is preliminary data.</text>
</comment>
<dbReference type="RefSeq" id="WP_345336911.1">
    <property type="nucleotide sequence ID" value="NZ_BAABJZ010000101.1"/>
</dbReference>
<dbReference type="EMBL" id="BAABJZ010000101">
    <property type="protein sequence ID" value="GAA4899490.1"/>
    <property type="molecule type" value="Genomic_DNA"/>
</dbReference>
<evidence type="ECO:0008006" key="4">
    <source>
        <dbReference type="Google" id="ProtNLM"/>
    </source>
</evidence>
<evidence type="ECO:0000313" key="3">
    <source>
        <dbReference type="Proteomes" id="UP001499988"/>
    </source>
</evidence>
<accession>A0ABP9FDV2</accession>
<feature type="compositionally biased region" description="Basic and acidic residues" evidence="1">
    <location>
        <begin position="85"/>
        <end position="99"/>
    </location>
</feature>
<reference evidence="3" key="1">
    <citation type="journal article" date="2019" name="Int. J. Syst. Evol. Microbiol.">
        <title>The Global Catalogue of Microorganisms (GCM) 10K type strain sequencing project: providing services to taxonomists for standard genome sequencing and annotation.</title>
        <authorList>
            <consortium name="The Broad Institute Genomics Platform"/>
            <consortium name="The Broad Institute Genome Sequencing Center for Infectious Disease"/>
            <person name="Wu L."/>
            <person name="Ma J."/>
        </authorList>
    </citation>
    <scope>NUCLEOTIDE SEQUENCE [LARGE SCALE GENOMIC DNA]</scope>
    <source>
        <strain evidence="3">JCM 18401</strain>
    </source>
</reference>
<protein>
    <recommendedName>
        <fullName evidence="4">DUF4124 domain-containing protein</fullName>
    </recommendedName>
</protein>